<dbReference type="Proteomes" id="UP000297245">
    <property type="component" value="Unassembled WGS sequence"/>
</dbReference>
<gene>
    <name evidence="2" type="ORF">K435DRAFT_706475</name>
</gene>
<dbReference type="EMBL" id="ML181559">
    <property type="protein sequence ID" value="THU75765.1"/>
    <property type="molecule type" value="Genomic_DNA"/>
</dbReference>
<name>A0A4V4HAJ6_DENBC</name>
<reference evidence="2 3" key="1">
    <citation type="journal article" date="2019" name="Nat. Ecol. Evol.">
        <title>Megaphylogeny resolves global patterns of mushroom evolution.</title>
        <authorList>
            <person name="Varga T."/>
            <person name="Krizsan K."/>
            <person name="Foldi C."/>
            <person name="Dima B."/>
            <person name="Sanchez-Garcia M."/>
            <person name="Sanchez-Ramirez S."/>
            <person name="Szollosi G.J."/>
            <person name="Szarkandi J.G."/>
            <person name="Papp V."/>
            <person name="Albert L."/>
            <person name="Andreopoulos W."/>
            <person name="Angelini C."/>
            <person name="Antonin V."/>
            <person name="Barry K.W."/>
            <person name="Bougher N.L."/>
            <person name="Buchanan P."/>
            <person name="Buyck B."/>
            <person name="Bense V."/>
            <person name="Catcheside P."/>
            <person name="Chovatia M."/>
            <person name="Cooper J."/>
            <person name="Damon W."/>
            <person name="Desjardin D."/>
            <person name="Finy P."/>
            <person name="Geml J."/>
            <person name="Haridas S."/>
            <person name="Hughes K."/>
            <person name="Justo A."/>
            <person name="Karasinski D."/>
            <person name="Kautmanova I."/>
            <person name="Kiss B."/>
            <person name="Kocsube S."/>
            <person name="Kotiranta H."/>
            <person name="LaButti K.M."/>
            <person name="Lechner B.E."/>
            <person name="Liimatainen K."/>
            <person name="Lipzen A."/>
            <person name="Lukacs Z."/>
            <person name="Mihaltcheva S."/>
            <person name="Morgado L.N."/>
            <person name="Niskanen T."/>
            <person name="Noordeloos M.E."/>
            <person name="Ohm R.A."/>
            <person name="Ortiz-Santana B."/>
            <person name="Ovrebo C."/>
            <person name="Racz N."/>
            <person name="Riley R."/>
            <person name="Savchenko A."/>
            <person name="Shiryaev A."/>
            <person name="Soop K."/>
            <person name="Spirin V."/>
            <person name="Szebenyi C."/>
            <person name="Tomsovsky M."/>
            <person name="Tulloss R.E."/>
            <person name="Uehling J."/>
            <person name="Grigoriev I.V."/>
            <person name="Vagvolgyi C."/>
            <person name="Papp T."/>
            <person name="Martin F.M."/>
            <person name="Miettinen O."/>
            <person name="Hibbett D.S."/>
            <person name="Nagy L.G."/>
        </authorList>
    </citation>
    <scope>NUCLEOTIDE SEQUENCE [LARGE SCALE GENOMIC DNA]</scope>
    <source>
        <strain evidence="2 3">CBS 962.96</strain>
    </source>
</reference>
<accession>A0A4V4HAJ6</accession>
<sequence length="290" mass="33228">YAILSHTWGPGEVTFRDLDSNQHKGNVNASIIAKPGCQKIQYACWEARRRNLDYLWVDTCCINQEDNGDVHRNIKSMYAFYQNSSICYAYLSDRDRYNLSEFLILTSRWFSRGWTLQELLAPPEVVFFDRNWYPLGTRSGRISEISDETGIPEGILEGRSCVHQVSVEERMSWAVTRKTSRPQDQAYCLIGILGVPLEPNYDEDVNSAFLRLRKACSEKYPDEISYKHGGDLFSLLVGHVLNHVTRIGLSNHNDTYAMDPAEFTRTEPENPEAELSDKVLSDFLNILPSN</sequence>
<evidence type="ECO:0000313" key="2">
    <source>
        <dbReference type="EMBL" id="THU75765.1"/>
    </source>
</evidence>
<evidence type="ECO:0000313" key="3">
    <source>
        <dbReference type="Proteomes" id="UP000297245"/>
    </source>
</evidence>
<dbReference type="PANTHER" id="PTHR10622:SF10">
    <property type="entry name" value="HET DOMAIN-CONTAINING PROTEIN"/>
    <property type="match status" value="1"/>
</dbReference>
<evidence type="ECO:0000259" key="1">
    <source>
        <dbReference type="Pfam" id="PF06985"/>
    </source>
</evidence>
<protein>
    <submittedName>
        <fullName evidence="2">HET-domain-containing protein</fullName>
    </submittedName>
</protein>
<feature type="non-terminal residue" evidence="2">
    <location>
        <position position="1"/>
    </location>
</feature>
<dbReference type="Pfam" id="PF06985">
    <property type="entry name" value="HET"/>
    <property type="match status" value="1"/>
</dbReference>
<dbReference type="PANTHER" id="PTHR10622">
    <property type="entry name" value="HET DOMAIN-CONTAINING PROTEIN"/>
    <property type="match status" value="1"/>
</dbReference>
<organism evidence="2 3">
    <name type="scientific">Dendrothele bispora (strain CBS 962.96)</name>
    <dbReference type="NCBI Taxonomy" id="1314807"/>
    <lineage>
        <taxon>Eukaryota</taxon>
        <taxon>Fungi</taxon>
        <taxon>Dikarya</taxon>
        <taxon>Basidiomycota</taxon>
        <taxon>Agaricomycotina</taxon>
        <taxon>Agaricomycetes</taxon>
        <taxon>Agaricomycetidae</taxon>
        <taxon>Agaricales</taxon>
        <taxon>Agaricales incertae sedis</taxon>
        <taxon>Dendrothele</taxon>
    </lineage>
</organism>
<feature type="domain" description="Heterokaryon incompatibility" evidence="1">
    <location>
        <begin position="1"/>
        <end position="96"/>
    </location>
</feature>
<dbReference type="OrthoDB" id="674604at2759"/>
<dbReference type="InterPro" id="IPR010730">
    <property type="entry name" value="HET"/>
</dbReference>
<keyword evidence="3" id="KW-1185">Reference proteome</keyword>
<proteinExistence type="predicted"/>
<dbReference type="AlphaFoldDB" id="A0A4V4HAJ6"/>